<organism evidence="1 2">
    <name type="scientific">Streptomyces mobaraensis (strain ATCC 29032 / DSM 40847 / JCM 4168 / NBRC 13819 / NCIMB 11159 / IPCR 16-22)</name>
    <dbReference type="NCBI Taxonomy" id="1223523"/>
    <lineage>
        <taxon>Bacteria</taxon>
        <taxon>Bacillati</taxon>
        <taxon>Actinomycetota</taxon>
        <taxon>Actinomycetes</taxon>
        <taxon>Kitasatosporales</taxon>
        <taxon>Streptomycetaceae</taxon>
        <taxon>Streptomyces</taxon>
    </lineage>
</organism>
<dbReference type="PANTHER" id="PTHR36510:SF1">
    <property type="entry name" value="GLUTAMATE--CYSTEINE LIGASE 2-RELATED"/>
    <property type="match status" value="1"/>
</dbReference>
<reference evidence="1 2" key="1">
    <citation type="journal article" date="2013" name="Genome Announc.">
        <title>Whole-Genome Shotgun Assembly and Analysis of the Genome of Streptomyces mobaraensis DSM 40847, a Strain for Industrial Production of Microbial Transglutaminase.</title>
        <authorList>
            <person name="Yang H."/>
            <person name="He T."/>
            <person name="Wu W."/>
            <person name="Zhu W."/>
            <person name="Lu B."/>
            <person name="Sun W."/>
        </authorList>
    </citation>
    <scope>NUCLEOTIDE SEQUENCE [LARGE SCALE GENOMIC DNA]</scope>
    <source>
        <strain evidence="1 2">DSM 40847</strain>
    </source>
</reference>
<dbReference type="eggNOG" id="COG2170">
    <property type="taxonomic scope" value="Bacteria"/>
</dbReference>
<gene>
    <name evidence="1" type="ORF">H340_08926</name>
</gene>
<sequence>RAGRPPEPVSVGLLRLASWRASRSGVADGLVHPLEWTPAPAETVVRALVEHVRDALADSGDLALVEESLARLLARGGGADLQRAALARTGELRSVVEEAVERTAS</sequence>
<proteinExistence type="predicted"/>
<dbReference type="Gene3D" id="3.30.590.20">
    <property type="match status" value="1"/>
</dbReference>
<evidence type="ECO:0000313" key="1">
    <source>
        <dbReference type="EMBL" id="EMF00988.1"/>
    </source>
</evidence>
<dbReference type="AlphaFoldDB" id="M3B4S0"/>
<dbReference type="InterPro" id="IPR050141">
    <property type="entry name" value="GCL_type2/YbdK_subfam"/>
</dbReference>
<dbReference type="PATRIC" id="fig|1223523.3.peg.1829"/>
<dbReference type="InterPro" id="IPR014746">
    <property type="entry name" value="Gln_synth/guanido_kin_cat_dom"/>
</dbReference>
<dbReference type="Proteomes" id="UP000011740">
    <property type="component" value="Unassembled WGS sequence"/>
</dbReference>
<feature type="non-terminal residue" evidence="1">
    <location>
        <position position="1"/>
    </location>
</feature>
<name>M3B4S0_STRM1</name>
<comment type="caution">
    <text evidence="1">The sequence shown here is derived from an EMBL/GenBank/DDBJ whole genome shotgun (WGS) entry which is preliminary data.</text>
</comment>
<dbReference type="EMBL" id="AORZ01000018">
    <property type="protein sequence ID" value="EMF00988.1"/>
    <property type="molecule type" value="Genomic_DNA"/>
</dbReference>
<dbReference type="SUPFAM" id="SSF55931">
    <property type="entry name" value="Glutamine synthetase/guanido kinase"/>
    <property type="match status" value="1"/>
</dbReference>
<evidence type="ECO:0000313" key="2">
    <source>
        <dbReference type="Proteomes" id="UP000011740"/>
    </source>
</evidence>
<accession>M3B4S0</accession>
<dbReference type="GO" id="GO:0016879">
    <property type="term" value="F:ligase activity, forming carbon-nitrogen bonds"/>
    <property type="evidence" value="ECO:0007669"/>
    <property type="project" value="TreeGrafter"/>
</dbReference>
<dbReference type="PANTHER" id="PTHR36510">
    <property type="entry name" value="GLUTAMATE--CYSTEINE LIGASE 2-RELATED"/>
    <property type="match status" value="1"/>
</dbReference>
<keyword evidence="1" id="KW-0436">Ligase</keyword>
<protein>
    <submittedName>
        <fullName evidence="1">Carboxylate-amine ligase</fullName>
    </submittedName>
</protein>